<name>A0A818ZFZ8_9BILA</name>
<keyword evidence="1" id="KW-0479">Metal-binding</keyword>
<feature type="region of interest" description="Disordered" evidence="5">
    <location>
        <begin position="274"/>
        <end position="308"/>
    </location>
</feature>
<dbReference type="PROSITE" id="PS50199">
    <property type="entry name" value="ZF_RANBP2_2"/>
    <property type="match status" value="1"/>
</dbReference>
<dbReference type="EMBL" id="CAJOBD010001191">
    <property type="protein sequence ID" value="CAF3771286.1"/>
    <property type="molecule type" value="Genomic_DNA"/>
</dbReference>
<evidence type="ECO:0000256" key="4">
    <source>
        <dbReference type="PROSITE-ProRule" id="PRU00322"/>
    </source>
</evidence>
<dbReference type="Pfam" id="PF10021">
    <property type="entry name" value="PARG_cat_microb"/>
    <property type="match status" value="1"/>
</dbReference>
<dbReference type="InterPro" id="IPR019261">
    <property type="entry name" value="PARG_cat_microbial"/>
</dbReference>
<feature type="transmembrane region" description="Helical" evidence="6">
    <location>
        <begin position="2248"/>
        <end position="2268"/>
    </location>
</feature>
<feature type="transmembrane region" description="Helical" evidence="6">
    <location>
        <begin position="2603"/>
        <end position="2627"/>
    </location>
</feature>
<feature type="transmembrane region" description="Helical" evidence="6">
    <location>
        <begin position="2664"/>
        <end position="2683"/>
    </location>
</feature>
<feature type="transmembrane region" description="Helical" evidence="6">
    <location>
        <begin position="2785"/>
        <end position="2802"/>
    </location>
</feature>
<dbReference type="InterPro" id="IPR012664">
    <property type="entry name" value="CHP02452"/>
</dbReference>
<feature type="transmembrane region" description="Helical" evidence="6">
    <location>
        <begin position="2432"/>
        <end position="2455"/>
    </location>
</feature>
<feature type="transmembrane region" description="Helical" evidence="6">
    <location>
        <begin position="2405"/>
        <end position="2426"/>
    </location>
</feature>
<feature type="domain" description="RING-type" evidence="7">
    <location>
        <begin position="9"/>
        <end position="52"/>
    </location>
</feature>
<dbReference type="InterPro" id="IPR001876">
    <property type="entry name" value="Znf_RanBP2"/>
</dbReference>
<gene>
    <name evidence="9" type="ORF">JBS370_LOCUS13695</name>
</gene>
<feature type="transmembrane region" description="Helical" evidence="6">
    <location>
        <begin position="2221"/>
        <end position="2242"/>
    </location>
</feature>
<dbReference type="Gene3D" id="3.40.220.10">
    <property type="entry name" value="Leucine Aminopeptidase, subunit E, domain 1"/>
    <property type="match status" value="1"/>
</dbReference>
<dbReference type="PROSITE" id="PS01358">
    <property type="entry name" value="ZF_RANBP2_1"/>
    <property type="match status" value="1"/>
</dbReference>
<dbReference type="Gene3D" id="3.30.40.10">
    <property type="entry name" value="Zinc/RING finger domain, C3HC4 (zinc finger)"/>
    <property type="match status" value="3"/>
</dbReference>
<feature type="domain" description="RING-type" evidence="7">
    <location>
        <begin position="72"/>
        <end position="115"/>
    </location>
</feature>
<dbReference type="SUPFAM" id="SSF52949">
    <property type="entry name" value="Macro domain-like"/>
    <property type="match status" value="1"/>
</dbReference>
<dbReference type="InterPro" id="IPR001965">
    <property type="entry name" value="Znf_PHD"/>
</dbReference>
<feature type="transmembrane region" description="Helical" evidence="6">
    <location>
        <begin position="2750"/>
        <end position="2778"/>
    </location>
</feature>
<feature type="domain" description="RING-type" evidence="7">
    <location>
        <begin position="135"/>
        <end position="178"/>
    </location>
</feature>
<evidence type="ECO:0000313" key="9">
    <source>
        <dbReference type="EMBL" id="CAF3771286.1"/>
    </source>
</evidence>
<reference evidence="9" key="1">
    <citation type="submission" date="2021-02" db="EMBL/GenBank/DDBJ databases">
        <authorList>
            <person name="Nowell W R."/>
        </authorList>
    </citation>
    <scope>NUCLEOTIDE SEQUENCE</scope>
</reference>
<evidence type="ECO:0000256" key="2">
    <source>
        <dbReference type="ARBA" id="ARBA00022771"/>
    </source>
</evidence>
<dbReference type="SMART" id="SM00184">
    <property type="entry name" value="RING"/>
    <property type="match status" value="3"/>
</dbReference>
<sequence length="2803" mass="327869">MSSLMIKECSLCESELNETDDLVITNCNHTFHRRCAQERLDEKKRSDCHICHQDSALGDALSRLNIINQGECSICESLWNSKDDLVITDCNHTFHYGCAQDRLDKRGRTDCHVCHKESALGNALSLKNSTRKGECSICEDEWNWKDDIVTTNCNHTFHRRCAQDRLDKRGRTDCHVCHQDSALGNILSRNTTTTTTTTTIKKSTEQNSNLIKSDRIAEKDAYAASTARAENTIGRNENNWQCAECSGTNEISTKRCTSCGEPRFAASSISIVRTQRQEDETTKECIPLTSSNRRPKNDENKSLDSRNQELMDVDYPTIIKSPFGSDKIDESKFNTTSTKGFQSIESNDEEYSSECEAIVYITDLPSSIEDDLYLHRLIENGLEKTFQIKPIIIQCYSKLGAGFMRVRNNQIKKRLIEDIKKMVLDLSGSTHLISFSDTIELISYIVIDTTNEKNDVNLPKSDEILNRWIKIYNGEKPRSCEQINIQFPNVYRIVSTSFDDLHTVMTNQDFLINNLFAHVYICADCSYFEDLPKSTTKEQLKEAICNSIRIKNISSLSLHIELNKQTNNACIIASDQARIWATKSFLYLGDKPISKKENLTCRLFLHPILEIHNNDDILKETIFNGQATIIERRGENLVLEISNKEIYDDCLAGGVLSIKDKPKLKMEMYTSFTNPEDRYIDVGTWYQYEMIRYKPDIMQFIADFDHPIFRYKWNAEIWLEQFQNTKSQNRMTNINTRHRSNLSSDQIRHLLQMTVMLNTIGVIRKKNYFINNQQITLNLDSKLKTIIYNHDSLLEHSQSIKLTTTPYIETKVNVINEDCVIVYEDCCKKYKKPLLLNMANATSPGGGYRKGDGAQEENLFRRSDYFRSLDIDLDFIQDEISERFYCSHDGEIRSLSDSTTIYPMDEYGAIYTSGLTFFRKSDDKGYEYMEKPLENVCSLAMAAYRNPKLDGNMLSPKYAVGMRKKIENIFSIAYKHKHDCLILSALGCGAFRNPPDHIAKLFRSVIEQYAGFFQTILFAIINDHNTGQQHNPQGNYKSFKDELDGLCVQPILSLNHSNTIIGPYRVSSDGLTINDVTIFDLQPCPYSAKCNEIDNLKHTQKYSHPTLCKELCMKDVCKQTNDLIHMSSFIHRNPCKDGAQCKDIDNEKHIQEYEHPSYCPNGKNCQDTSQNHEKAYRHLPLCKYFQKCSEYQKHIKSHCDKFRHCNPSCELGNNCIHFHDKQHIETYKHPFSQPCPLTPYHCALYEQYTMTNTTESISYEVEQHCLDFAHVCRLGRNCPDKDPLHWEKSIHVHRPICSFGNKCTKLVQEDHLNLFTHANIRDIRLLCEHADKCPNRHDPKHLSQFRHIITLEDSGVVRYYNLNKDIDFVQNQNDNIERVTNYVKKEKWEILKSGSIPQEIIDWIRTVQPVHRCRADIFESILLHGHVMSRDYMENLKNEPCIIDSILQHSRLRQIEYSKGKKCAQHIKNYVTALVSNEFEKQRSENQISDKTIVKAASSSSAIGNAESRKQLITNTKVMLSYILSQDEIKIIETTAIEIAQASIKLHSDPAGIGYERDKDLGTNKTVFSILGPHMGNYGDVFIVFKREILHHPDSNFSIQSATSCASGNCFKWRPWLGNDPGSPKDRINLFHKTKLHASITGYEYATALELIATVSQDLNKRSMNIDLKTILQCWLDRDSHMNIEAHLPQLIPLDYIDHIYMPQEIFDSFENKTCQTIETIFNNRISIKSFQLLDDYRKFVLQDLIDKYGQRNIHSISRPIQGTVITIPATEFTDYFVLPITISQAYKQYKIDHPQASNDITVYIYWQTMNGDMMLTLSNEQINTGEQQPNLHCLISYIAEKPSTKEGYYHENISYLHNDVPFLHEIVIKEQRYAAKSRSFYIGCNTDDFMTFCLEIQRSTGKVILSHSGPNSIYNHEKISSTFLKSDLDLNQLNYIHVSAGAHTVPIRNLFVTFEKQPEPLDGTYNNIQSNLPDLPRDNLIDNNTTVSSREETIKQSDQSPVVQKRRQSIVSISSNVFIQRPLIKWSLVFVFSLIILSTIFHLLQKQFDIIDKFDSNLNTMINYLKIKIEYFSLKIINFQPYSISLSNIFILLIRFNWIIFFIIINELLLYQRYFLNYTRQYQFVKQIFQDWYKNNYLKYGFLIFLILIGPFLLEMFLFYSSTTIKFLLIYIRYFWLISFIILCESFTGYEYSSKYIQKYQQIKQNIQDWCITHRIRREILLLIIIAIPFLLDQVLKIILYPLWTPIIFIIRYNWLILIFILDGILIKQKYFPNFAREYQEIKSNIDNHLSYTLDEKYTTIRRRLNYWYKNDSLKRRIIIFSILILPLVIEITFLYIIPISKLFLFFSWKLLIFIIRYCWLVLIIMINECIFIENNYFPNYIRLYNSIKENIINWHNNKTFRRVIILISILTGPFILEMCFIWFIPIMKLLFFLLWKLCLFLIHYCWLILIIIISEILKENNIFSSYVTKYQSIFTKIDGWIGGSKLKGRIVIISMLTIPALFEHCKIGSISIREWMIFLLIKLFLFIIHYCWLILIIIISEILKENSIFPSYIEKYESILQKMRSWVNDSNLKNGIVIISILTIPALFEHCKIGSISIREWILFLLAKLFLLIIRYCWLVLILIISEILQENNIFPSYIEKYKLIQRKIDHWADDNKFKNGLIALFILAGPFTLEMTFIWFLPIMKLLFFLVWKLFLFLIRYFWFLLLLIISEILEENEIFPNYIAKYKEMKQQIDCWSENNKFKKGLIIFLVLSGPFLLEIFLFYGLKAILIMIIFILKKSFFYLASIFVFYCLFRLIHH</sequence>
<feature type="transmembrane region" description="Helical" evidence="6">
    <location>
        <begin position="2024"/>
        <end position="2045"/>
    </location>
</feature>
<dbReference type="NCBIfam" id="TIGR02452">
    <property type="entry name" value="TIGR02452 family protein"/>
    <property type="match status" value="1"/>
</dbReference>
<feature type="transmembrane region" description="Helical" evidence="6">
    <location>
        <begin position="2518"/>
        <end position="2541"/>
    </location>
</feature>
<evidence type="ECO:0000256" key="5">
    <source>
        <dbReference type="SAM" id="MobiDB-lite"/>
    </source>
</evidence>
<dbReference type="InterPro" id="IPR001841">
    <property type="entry name" value="Znf_RING"/>
</dbReference>
<dbReference type="PROSITE" id="PS50089">
    <property type="entry name" value="ZF_RING_2"/>
    <property type="match status" value="3"/>
</dbReference>
<dbReference type="GO" id="GO:0008270">
    <property type="term" value="F:zinc ion binding"/>
    <property type="evidence" value="ECO:0007669"/>
    <property type="project" value="UniProtKB-KW"/>
</dbReference>
<proteinExistence type="predicted"/>
<dbReference type="InterPro" id="IPR027370">
    <property type="entry name" value="Znf-RING_euk"/>
</dbReference>
<evidence type="ECO:0000259" key="7">
    <source>
        <dbReference type="PROSITE" id="PS50089"/>
    </source>
</evidence>
<feature type="compositionally biased region" description="Basic and acidic residues" evidence="5">
    <location>
        <begin position="295"/>
        <end position="308"/>
    </location>
</feature>
<dbReference type="PANTHER" id="PTHR35596">
    <property type="entry name" value="DUF2263 DOMAIN-CONTAINING PROTEIN"/>
    <property type="match status" value="1"/>
</dbReference>
<evidence type="ECO:0000259" key="8">
    <source>
        <dbReference type="PROSITE" id="PS50199"/>
    </source>
</evidence>
<keyword evidence="2 4" id="KW-0863">Zinc-finger</keyword>
<feature type="transmembrane region" description="Helical" evidence="6">
    <location>
        <begin position="2072"/>
        <end position="2093"/>
    </location>
</feature>
<keyword evidence="6" id="KW-1133">Transmembrane helix</keyword>
<dbReference type="InterPro" id="IPR043472">
    <property type="entry name" value="Macro_dom-like"/>
</dbReference>
<feature type="transmembrane region" description="Helical" evidence="6">
    <location>
        <begin position="2345"/>
        <end position="2368"/>
    </location>
</feature>
<feature type="transmembrane region" description="Helical" evidence="6">
    <location>
        <begin position="2138"/>
        <end position="2160"/>
    </location>
</feature>
<feature type="transmembrane region" description="Helical" evidence="6">
    <location>
        <begin position="2099"/>
        <end position="2117"/>
    </location>
</feature>
<keyword evidence="6" id="KW-0812">Transmembrane</keyword>
<keyword evidence="3" id="KW-0862">Zinc</keyword>
<dbReference type="SMART" id="SM00249">
    <property type="entry name" value="PHD"/>
    <property type="match status" value="3"/>
</dbReference>
<feature type="transmembrane region" description="Helical" evidence="6">
    <location>
        <begin position="2690"/>
        <end position="2713"/>
    </location>
</feature>
<dbReference type="InterPro" id="IPR013083">
    <property type="entry name" value="Znf_RING/FYVE/PHD"/>
</dbReference>
<evidence type="ECO:0000313" key="10">
    <source>
        <dbReference type="Proteomes" id="UP000663836"/>
    </source>
</evidence>
<protein>
    <submittedName>
        <fullName evidence="9">Uncharacterized protein</fullName>
    </submittedName>
</protein>
<dbReference type="Pfam" id="PF13445">
    <property type="entry name" value="zf-RING_UBOX"/>
    <property type="match status" value="1"/>
</dbReference>
<keyword evidence="6" id="KW-0472">Membrane</keyword>
<feature type="transmembrane region" description="Helical" evidence="6">
    <location>
        <begin position="2574"/>
        <end position="2591"/>
    </location>
</feature>
<comment type="caution">
    <text evidence="9">The sequence shown here is derived from an EMBL/GenBank/DDBJ whole genome shotgun (WGS) entry which is preliminary data.</text>
</comment>
<evidence type="ECO:0000256" key="1">
    <source>
        <dbReference type="ARBA" id="ARBA00022723"/>
    </source>
</evidence>
<dbReference type="Pfam" id="PF13639">
    <property type="entry name" value="zf-RING_2"/>
    <property type="match status" value="1"/>
</dbReference>
<feature type="transmembrane region" description="Helical" evidence="6">
    <location>
        <begin position="2319"/>
        <end position="2339"/>
    </location>
</feature>
<dbReference type="SUPFAM" id="SSF57850">
    <property type="entry name" value="RING/U-box"/>
    <property type="match status" value="3"/>
</dbReference>
<dbReference type="Proteomes" id="UP000663836">
    <property type="component" value="Unassembled WGS sequence"/>
</dbReference>
<feature type="transmembrane region" description="Helical" evidence="6">
    <location>
        <begin position="2172"/>
        <end position="2191"/>
    </location>
</feature>
<evidence type="ECO:0000256" key="3">
    <source>
        <dbReference type="ARBA" id="ARBA00022833"/>
    </source>
</evidence>
<feature type="domain" description="RanBP2-type" evidence="8">
    <location>
        <begin position="236"/>
        <end position="265"/>
    </location>
</feature>
<dbReference type="PANTHER" id="PTHR35596:SF1">
    <property type="entry name" value="MICROBIAL-TYPE PARG CATALYTIC DOMAIN-CONTAINING PROTEIN"/>
    <property type="match status" value="1"/>
</dbReference>
<evidence type="ECO:0000256" key="6">
    <source>
        <dbReference type="SAM" id="Phobius"/>
    </source>
</evidence>
<accession>A0A818ZFZ8</accession>
<organism evidence="9 10">
    <name type="scientific">Rotaria sordida</name>
    <dbReference type="NCBI Taxonomy" id="392033"/>
    <lineage>
        <taxon>Eukaryota</taxon>
        <taxon>Metazoa</taxon>
        <taxon>Spiralia</taxon>
        <taxon>Gnathifera</taxon>
        <taxon>Rotifera</taxon>
        <taxon>Eurotatoria</taxon>
        <taxon>Bdelloidea</taxon>
        <taxon>Philodinida</taxon>
        <taxon>Philodinidae</taxon>
        <taxon>Rotaria</taxon>
    </lineage>
</organism>